<evidence type="ECO:0000313" key="1">
    <source>
        <dbReference type="EMBL" id="UUI02502.1"/>
    </source>
</evidence>
<organism evidence="1 2">
    <name type="scientific">Oceanobacillus jeddahense</name>
    <dbReference type="NCBI Taxonomy" id="1462527"/>
    <lineage>
        <taxon>Bacteria</taxon>
        <taxon>Bacillati</taxon>
        <taxon>Bacillota</taxon>
        <taxon>Bacilli</taxon>
        <taxon>Bacillales</taxon>
        <taxon>Bacillaceae</taxon>
        <taxon>Oceanobacillus</taxon>
    </lineage>
</organism>
<proteinExistence type="predicted"/>
<protein>
    <submittedName>
        <fullName evidence="1">Uncharacterized protein</fullName>
    </submittedName>
</protein>
<dbReference type="EMBL" id="CP101914">
    <property type="protein sequence ID" value="UUI02502.1"/>
    <property type="molecule type" value="Genomic_DNA"/>
</dbReference>
<dbReference type="Proteomes" id="UP001059773">
    <property type="component" value="Chromosome"/>
</dbReference>
<accession>A0ABY5JSS3</accession>
<name>A0ABY5JSS3_9BACI</name>
<sequence length="150" mass="17807">MDFLLDQILFYTSEKHQDIYIHLNTKFDMKYQDLFMICASLGFKHNKRAPRENQGREFRSNYLNTNQRATAYSIILSDPEIGKNIEQFEDPEFKRKARKHLEEYAEGGIEILIDEVFGSRWDGNKLDPNYSEYEIDILSYIYSDVKAVPF</sequence>
<keyword evidence="2" id="KW-1185">Reference proteome</keyword>
<reference evidence="1" key="1">
    <citation type="submission" date="2022-07" db="EMBL/GenBank/DDBJ databases">
        <title>FELIX.</title>
        <authorList>
            <person name="Wan K.H."/>
            <person name="Park S."/>
            <person name="Lawrence Q."/>
            <person name="Eichenberger J.P."/>
            <person name="Booth B.W."/>
            <person name="Piaggio A.J."/>
            <person name="Chandler J.C."/>
            <person name="Franklin A.B."/>
            <person name="Celniker S.E."/>
        </authorList>
    </citation>
    <scope>NUCLEOTIDE SEQUENCE</scope>
    <source>
        <strain evidence="1">QA-1986 374</strain>
    </source>
</reference>
<evidence type="ECO:0000313" key="2">
    <source>
        <dbReference type="Proteomes" id="UP001059773"/>
    </source>
</evidence>
<gene>
    <name evidence="1" type="ORF">NP439_21065</name>
</gene>
<dbReference type="RefSeq" id="WP_040978389.1">
    <property type="nucleotide sequence ID" value="NZ_CABKTI010000001.1"/>
</dbReference>